<gene>
    <name evidence="2" type="ordered locus">Geob_0278</name>
</gene>
<proteinExistence type="predicted"/>
<protein>
    <recommendedName>
        <fullName evidence="1">DUF2383 domain-containing protein</fullName>
    </recommendedName>
</protein>
<evidence type="ECO:0000313" key="2">
    <source>
        <dbReference type="EMBL" id="ACM18649.1"/>
    </source>
</evidence>
<dbReference type="InterPro" id="IPR009078">
    <property type="entry name" value="Ferritin-like_SF"/>
</dbReference>
<dbReference type="Gene3D" id="1.20.1260.10">
    <property type="match status" value="1"/>
</dbReference>
<dbReference type="Proteomes" id="UP000007721">
    <property type="component" value="Chromosome"/>
</dbReference>
<evidence type="ECO:0000259" key="1">
    <source>
        <dbReference type="Pfam" id="PF09537"/>
    </source>
</evidence>
<dbReference type="OrthoDB" id="5395623at2"/>
<dbReference type="AlphaFoldDB" id="B9M991"/>
<dbReference type="HOGENOM" id="CLU_128722_0_0_7"/>
<sequence>MDREEILDQLEKLIKLDVDATHAYDQAIKNMDQSIVRDKLLSFQGDHRRHIDVLSEKMRELQGTPPDLTADFKGFFIKGFTALRSMMGTKGALQAMETNERLTTSTYEKSSGLGWPADIAAIVRSNWADEQRHLSFIREALSGGHV</sequence>
<dbReference type="Pfam" id="PF09537">
    <property type="entry name" value="DUF2383"/>
    <property type="match status" value="1"/>
</dbReference>
<reference evidence="2 3" key="1">
    <citation type="submission" date="2009-01" db="EMBL/GenBank/DDBJ databases">
        <title>Complete sequence of Geobacter sp. FRC-32.</title>
        <authorList>
            <consortium name="US DOE Joint Genome Institute"/>
            <person name="Lucas S."/>
            <person name="Copeland A."/>
            <person name="Lapidus A."/>
            <person name="Glavina del Rio T."/>
            <person name="Dalin E."/>
            <person name="Tice H."/>
            <person name="Bruce D."/>
            <person name="Goodwin L."/>
            <person name="Pitluck S."/>
            <person name="Saunders E."/>
            <person name="Brettin T."/>
            <person name="Detter J.C."/>
            <person name="Han C."/>
            <person name="Larimer F."/>
            <person name="Land M."/>
            <person name="Hauser L."/>
            <person name="Kyrpides N."/>
            <person name="Ovchinnikova G."/>
            <person name="Kostka J."/>
            <person name="Richardson P."/>
        </authorList>
    </citation>
    <scope>NUCLEOTIDE SEQUENCE [LARGE SCALE GENOMIC DNA]</scope>
    <source>
        <strain evidence="3">DSM 22248 / JCM 15807 / FRC-32</strain>
    </source>
</reference>
<dbReference type="CDD" id="cd00657">
    <property type="entry name" value="Ferritin_like"/>
    <property type="match status" value="1"/>
</dbReference>
<feature type="domain" description="DUF2383" evidence="1">
    <location>
        <begin position="6"/>
        <end position="109"/>
    </location>
</feature>
<dbReference type="eggNOG" id="COG1633">
    <property type="taxonomic scope" value="Bacteria"/>
</dbReference>
<dbReference type="STRING" id="316067.Geob_0278"/>
<dbReference type="EMBL" id="CP001390">
    <property type="protein sequence ID" value="ACM18649.1"/>
    <property type="molecule type" value="Genomic_DNA"/>
</dbReference>
<organism evidence="2 3">
    <name type="scientific">Geotalea daltonii (strain DSM 22248 / JCM 15807 / FRC-32)</name>
    <name type="common">Geobacter daltonii</name>
    <dbReference type="NCBI Taxonomy" id="316067"/>
    <lineage>
        <taxon>Bacteria</taxon>
        <taxon>Pseudomonadati</taxon>
        <taxon>Thermodesulfobacteriota</taxon>
        <taxon>Desulfuromonadia</taxon>
        <taxon>Geobacterales</taxon>
        <taxon>Geobacteraceae</taxon>
        <taxon>Geotalea</taxon>
    </lineage>
</organism>
<accession>B9M991</accession>
<dbReference type="InterPro" id="IPR019052">
    <property type="entry name" value="DUF2383"/>
</dbReference>
<keyword evidence="3" id="KW-1185">Reference proteome</keyword>
<evidence type="ECO:0000313" key="3">
    <source>
        <dbReference type="Proteomes" id="UP000007721"/>
    </source>
</evidence>
<dbReference type="InterPro" id="IPR012347">
    <property type="entry name" value="Ferritin-like"/>
</dbReference>
<name>B9M991_GEODF</name>
<dbReference type="KEGG" id="geo:Geob_0278"/>
<dbReference type="SUPFAM" id="SSF47240">
    <property type="entry name" value="Ferritin-like"/>
    <property type="match status" value="1"/>
</dbReference>